<keyword evidence="4" id="KW-0472">Membrane</keyword>
<dbReference type="InterPro" id="IPR001611">
    <property type="entry name" value="Leu-rich_rpt"/>
</dbReference>
<dbReference type="Gene3D" id="3.40.50.10140">
    <property type="entry name" value="Toll/interleukin-1 receptor homology (TIR) domain"/>
    <property type="match status" value="1"/>
</dbReference>
<dbReference type="PROSITE" id="PS51450">
    <property type="entry name" value="LRR"/>
    <property type="match status" value="2"/>
</dbReference>
<keyword evidence="6" id="KW-1185">Reference proteome</keyword>
<proteinExistence type="predicted"/>
<dbReference type="Pfam" id="PF13855">
    <property type="entry name" value="LRR_8"/>
    <property type="match status" value="1"/>
</dbReference>
<dbReference type="InterPro" id="IPR032675">
    <property type="entry name" value="LRR_dom_sf"/>
</dbReference>
<keyword evidence="4" id="KW-0812">Transmembrane</keyword>
<evidence type="ECO:0000256" key="1">
    <source>
        <dbReference type="ARBA" id="ARBA00022614"/>
    </source>
</evidence>
<accession>A0A8W8HN69</accession>
<dbReference type="PANTHER" id="PTHR24373:SF275">
    <property type="entry name" value="TIR DOMAIN-CONTAINING PROTEIN"/>
    <property type="match status" value="1"/>
</dbReference>
<feature type="transmembrane region" description="Helical" evidence="4">
    <location>
        <begin position="507"/>
        <end position="528"/>
    </location>
</feature>
<evidence type="ECO:0000256" key="3">
    <source>
        <dbReference type="ARBA" id="ARBA00022737"/>
    </source>
</evidence>
<evidence type="ECO:0000313" key="5">
    <source>
        <dbReference type="EnsemblMetazoa" id="G10320.1:cds"/>
    </source>
</evidence>
<evidence type="ECO:0000256" key="4">
    <source>
        <dbReference type="SAM" id="Phobius"/>
    </source>
</evidence>
<dbReference type="SMART" id="SM00369">
    <property type="entry name" value="LRR_TYP"/>
    <property type="match status" value="2"/>
</dbReference>
<evidence type="ECO:0000313" key="6">
    <source>
        <dbReference type="Proteomes" id="UP000005408"/>
    </source>
</evidence>
<keyword evidence="4" id="KW-1133">Transmembrane helix</keyword>
<protein>
    <recommendedName>
        <fullName evidence="7">TIR domain-containing protein</fullName>
    </recommendedName>
</protein>
<name>A0A8W8HN69_MAGGI</name>
<dbReference type="Gene3D" id="3.80.10.10">
    <property type="entry name" value="Ribonuclease Inhibitor"/>
    <property type="match status" value="2"/>
</dbReference>
<evidence type="ECO:0000256" key="2">
    <source>
        <dbReference type="ARBA" id="ARBA00022729"/>
    </source>
</evidence>
<reference evidence="5" key="1">
    <citation type="submission" date="2022-08" db="UniProtKB">
        <authorList>
            <consortium name="EnsemblMetazoa"/>
        </authorList>
    </citation>
    <scope>IDENTIFICATION</scope>
    <source>
        <strain evidence="5">05x7-T-G4-1.051#20</strain>
    </source>
</reference>
<dbReference type="PANTHER" id="PTHR24373">
    <property type="entry name" value="SLIT RELATED LEUCINE-RICH REPEAT NEURONAL PROTEIN"/>
    <property type="match status" value="1"/>
</dbReference>
<dbReference type="SUPFAM" id="SSF52058">
    <property type="entry name" value="L domain-like"/>
    <property type="match status" value="1"/>
</dbReference>
<sequence>MVHCGIISQERDTFQWKPQGWNGYVLFCPIACKNVSIGGTTKEGCCACHSKSVWDFSGRVSQLNLSNDGYLEGNKSARNIHVNFVKENLQFLPKNICDFPGITKINLSFNLITDIPNLSCVPNLTDLNLSYNKLSLLPKTLTQNRNLRTVDLSGNYITRLETGVVAALSAHNILLQGNQVISMDVTDVVFERPFCVINMSHNALSIPTNENNWKVNLTARYGPGKGVFSFNFFTRMPNATNIGFSHIFDFGKLFDFGFDARHNPIICDCKIAEPLLFFKDYIDIMKRDYFNITCGSPEKFQGKSLPSIIRENQIKDLLCNYTSTPLCPVGCTCEESPKHIDYRSKSLTLTLIINCSGAGLERLPRVLPYSDRIEFHMRGNMIHEITNNHYLSHVSVLDLEMMPMFDKDALDNLTRLQIFSVPESEQRKGIPRSLSRLSPCVFLQKTDFVMACTCSNLWMLDWIGSFLTSKCASYVFKCLNGTIKENLTTYISSLNCSDTKDFHRYDWMFISSSILILACLIILIVNVWKTELRIMLRLRKLCTKNIKTVDQDCVVYISYDVNNVKVGQLVFKTLEPFLASNGLSAFVPSRDLPLGSVRAEEAAYQISVSRYYLLILSDGYCSEESIVTHNEWKNIWNRYMSDSRKKLLVINFDLMKPGDVSCRKLRAFLRFGSIINFSQGEKKTFLQISNMFVE</sequence>
<dbReference type="Proteomes" id="UP000005408">
    <property type="component" value="Unassembled WGS sequence"/>
</dbReference>
<dbReference type="InterPro" id="IPR003591">
    <property type="entry name" value="Leu-rich_rpt_typical-subtyp"/>
</dbReference>
<keyword evidence="1" id="KW-0433">Leucine-rich repeat</keyword>
<dbReference type="InterPro" id="IPR035897">
    <property type="entry name" value="Toll_tir_struct_dom_sf"/>
</dbReference>
<dbReference type="InterPro" id="IPR050328">
    <property type="entry name" value="Dev_Immune_Receptor"/>
</dbReference>
<dbReference type="EnsemblMetazoa" id="G10320.1">
    <property type="protein sequence ID" value="G10320.1:cds"/>
    <property type="gene ID" value="G10320"/>
</dbReference>
<organism evidence="5 6">
    <name type="scientific">Magallana gigas</name>
    <name type="common">Pacific oyster</name>
    <name type="synonym">Crassostrea gigas</name>
    <dbReference type="NCBI Taxonomy" id="29159"/>
    <lineage>
        <taxon>Eukaryota</taxon>
        <taxon>Metazoa</taxon>
        <taxon>Spiralia</taxon>
        <taxon>Lophotrochozoa</taxon>
        <taxon>Mollusca</taxon>
        <taxon>Bivalvia</taxon>
        <taxon>Autobranchia</taxon>
        <taxon>Pteriomorphia</taxon>
        <taxon>Ostreida</taxon>
        <taxon>Ostreoidea</taxon>
        <taxon>Ostreidae</taxon>
        <taxon>Magallana</taxon>
    </lineage>
</organism>
<dbReference type="AlphaFoldDB" id="A0A8W8HN69"/>
<keyword evidence="2" id="KW-0732">Signal</keyword>
<dbReference type="SUPFAM" id="SSF52200">
    <property type="entry name" value="Toll/Interleukin receptor TIR domain"/>
    <property type="match status" value="1"/>
</dbReference>
<evidence type="ECO:0008006" key="7">
    <source>
        <dbReference type="Google" id="ProtNLM"/>
    </source>
</evidence>
<keyword evidence="3" id="KW-0677">Repeat</keyword>